<protein>
    <submittedName>
        <fullName evidence="6">Putative Agenet-like domain-containing protein</fullName>
    </submittedName>
</protein>
<dbReference type="OMA" id="HYHATGN"/>
<feature type="coiled-coil region" evidence="3">
    <location>
        <begin position="703"/>
        <end position="765"/>
    </location>
</feature>
<keyword evidence="7" id="KW-1185">Reference proteome</keyword>
<keyword evidence="3" id="KW-0175">Coiled coil</keyword>
<accession>A0A2P6SM11</accession>
<dbReference type="PANTHER" id="PTHR31917:SF151">
    <property type="entry name" value="AGENET DOMAIN-CONTAINING PROTEIN"/>
    <property type="match status" value="1"/>
</dbReference>
<feature type="domain" description="Agenet" evidence="5">
    <location>
        <begin position="95"/>
        <end position="150"/>
    </location>
</feature>
<dbReference type="Pfam" id="PF05641">
    <property type="entry name" value="Agenet"/>
    <property type="match status" value="2"/>
</dbReference>
<dbReference type="InterPro" id="IPR007930">
    <property type="entry name" value="DUF724"/>
</dbReference>
<keyword evidence="2" id="KW-0341">Growth regulation</keyword>
<dbReference type="SMART" id="SM00743">
    <property type="entry name" value="Agenet"/>
    <property type="match status" value="4"/>
</dbReference>
<evidence type="ECO:0000256" key="4">
    <source>
        <dbReference type="SAM" id="MobiDB-lite"/>
    </source>
</evidence>
<keyword evidence="1" id="KW-0813">Transport</keyword>
<name>A0A2P6SM11_ROSCH</name>
<comment type="caution">
    <text evidence="6">The sequence shown here is derived from an EMBL/GenBank/DDBJ whole genome shotgun (WGS) entry which is preliminary data.</text>
</comment>
<feature type="compositionally biased region" description="Basic residues" evidence="4">
    <location>
        <begin position="445"/>
        <end position="457"/>
    </location>
</feature>
<dbReference type="InterPro" id="IPR008395">
    <property type="entry name" value="Agenet-like_dom"/>
</dbReference>
<feature type="region of interest" description="Disordered" evidence="4">
    <location>
        <begin position="391"/>
        <end position="464"/>
    </location>
</feature>
<dbReference type="Gramene" id="PRQ59700">
    <property type="protein sequence ID" value="PRQ59700"/>
    <property type="gene ID" value="RchiOBHm_Chr1g0373071"/>
</dbReference>
<evidence type="ECO:0000259" key="5">
    <source>
        <dbReference type="SMART" id="SM00743"/>
    </source>
</evidence>
<gene>
    <name evidence="6" type="ORF">RchiOBHm_Chr1g0373071</name>
</gene>
<dbReference type="AlphaFoldDB" id="A0A2P6SM11"/>
<dbReference type="EMBL" id="PDCK01000039">
    <property type="protein sequence ID" value="PRQ59700.1"/>
    <property type="molecule type" value="Genomic_DNA"/>
</dbReference>
<sequence>MKSPKEEISCPPCEYFSRGAKVEVRDEQGAWFPAHVLDPNPNQSPFSLRNRNRKQKLLVVEYETLVSDDDPSKPLTEEIEVGMLRPSPPAEEEEEGFEANDVVDAFNLDAWWPGVVMSVVGDKYTVGFKSPPDLLELGRGELRRHWDWCGGEWTRAGKEMMMRLDFSPGEDVEVNLHRERVWYAWIPAIYVGPLGGNSFLVRYKGANNGHENGFVKVVSDYQIRPLPPQQEERAFELLGMVDAYLDMCWWVGDITKVLTGERYVVTLRFTKQEKEFRSSDLRHHSEWIGSKWVSDPKALENSIVNEERLRYARSNYRKSEEKTPCHTKSQMKQLTCLVKKSPYGNTIKKLKLSELSIDGATFSSSTPSKKLKGKRSEDSLSLSALFGRAKSVKTSNRKGPFEDGEKSEQQLVGQLDGEVTTPVKRRVGQRKSQADSPSPGVRQGTKARRPKLHVKKRSGIDKAYEQNLEDEHVINGIESSGIGSENEIMGGSKAGSSCLLPMEDNQQHNEDGASSGIKLKRKLPMLVVEHSKDPTTGSGDSVRDGRAVASVEKVKLAVSGIPAKKLDHDQSLFIKEGNSVKTVEGSISGRKIETGVKGDVAQQDSPNLPFVKSIPLWENIESMEVFKRFPQKPHFHPVLKSKEVFREGSAFGKMLAFRTLVDWTSKIRIGDPRNVIDSNLEATVELELHGFDVDAIKCRLTGLLDLKAKLEELQNQSKVVETKITACRQNTIKDTETICRIDKEIKDLEANIKGLKKKRAMAVSMCSAKDSELSKLQSEAKVISEGIQSIQHGFDILAAAPL</sequence>
<evidence type="ECO:0000256" key="1">
    <source>
        <dbReference type="ARBA" id="ARBA00022448"/>
    </source>
</evidence>
<evidence type="ECO:0000313" key="7">
    <source>
        <dbReference type="Proteomes" id="UP000238479"/>
    </source>
</evidence>
<feature type="region of interest" description="Disordered" evidence="4">
    <location>
        <begin position="480"/>
        <end position="515"/>
    </location>
</feature>
<dbReference type="PANTHER" id="PTHR31917">
    <property type="entry name" value="AGENET DOMAIN-CONTAINING PROTEIN-RELATED"/>
    <property type="match status" value="1"/>
</dbReference>
<evidence type="ECO:0000256" key="3">
    <source>
        <dbReference type="SAM" id="Coils"/>
    </source>
</evidence>
<dbReference type="Pfam" id="PF05266">
    <property type="entry name" value="DUF724"/>
    <property type="match status" value="1"/>
</dbReference>
<organism evidence="6 7">
    <name type="scientific">Rosa chinensis</name>
    <name type="common">China rose</name>
    <dbReference type="NCBI Taxonomy" id="74649"/>
    <lineage>
        <taxon>Eukaryota</taxon>
        <taxon>Viridiplantae</taxon>
        <taxon>Streptophyta</taxon>
        <taxon>Embryophyta</taxon>
        <taxon>Tracheophyta</taxon>
        <taxon>Spermatophyta</taxon>
        <taxon>Magnoliopsida</taxon>
        <taxon>eudicotyledons</taxon>
        <taxon>Gunneridae</taxon>
        <taxon>Pentapetalae</taxon>
        <taxon>rosids</taxon>
        <taxon>fabids</taxon>
        <taxon>Rosales</taxon>
        <taxon>Rosaceae</taxon>
        <taxon>Rosoideae</taxon>
        <taxon>Rosoideae incertae sedis</taxon>
        <taxon>Rosa</taxon>
    </lineage>
</organism>
<dbReference type="Proteomes" id="UP000238479">
    <property type="component" value="Chromosome 1"/>
</dbReference>
<dbReference type="CDD" id="cd20406">
    <property type="entry name" value="Tudor_Agenet_AtDUF_rpt2_4"/>
    <property type="match status" value="2"/>
</dbReference>
<proteinExistence type="predicted"/>
<feature type="domain" description="Agenet" evidence="5">
    <location>
        <begin position="14"/>
        <end position="92"/>
    </location>
</feature>
<feature type="domain" description="Agenet" evidence="5">
    <location>
        <begin position="233"/>
        <end position="289"/>
    </location>
</feature>
<dbReference type="STRING" id="74649.A0A2P6SM11"/>
<feature type="domain" description="Agenet" evidence="5">
    <location>
        <begin position="164"/>
        <end position="231"/>
    </location>
</feature>
<evidence type="ECO:0000313" key="6">
    <source>
        <dbReference type="EMBL" id="PRQ59700.1"/>
    </source>
</evidence>
<feature type="compositionally biased region" description="Basic and acidic residues" evidence="4">
    <location>
        <begin position="399"/>
        <end position="408"/>
    </location>
</feature>
<reference evidence="6 7" key="1">
    <citation type="journal article" date="2018" name="Nat. Genet.">
        <title>The Rosa genome provides new insights in the design of modern roses.</title>
        <authorList>
            <person name="Bendahmane M."/>
        </authorList>
    </citation>
    <scope>NUCLEOTIDE SEQUENCE [LARGE SCALE GENOMIC DNA]</scope>
    <source>
        <strain evidence="7">cv. Old Blush</strain>
    </source>
</reference>
<dbReference type="InterPro" id="IPR014002">
    <property type="entry name" value="Agenet_dom_plant"/>
</dbReference>
<evidence type="ECO:0000256" key="2">
    <source>
        <dbReference type="ARBA" id="ARBA00022604"/>
    </source>
</evidence>